<gene>
    <name evidence="1" type="ORF">SDC9_120706</name>
</gene>
<reference evidence="1" key="1">
    <citation type="submission" date="2019-08" db="EMBL/GenBank/DDBJ databases">
        <authorList>
            <person name="Kucharzyk K."/>
            <person name="Murdoch R.W."/>
            <person name="Higgins S."/>
            <person name="Loffler F."/>
        </authorList>
    </citation>
    <scope>NUCLEOTIDE SEQUENCE</scope>
</reference>
<accession>A0A645C9X1</accession>
<proteinExistence type="predicted"/>
<evidence type="ECO:0000313" key="1">
    <source>
        <dbReference type="EMBL" id="MPM73724.1"/>
    </source>
</evidence>
<sequence length="67" mass="7362">MKKQPAVYSGSSGFNETNRDVKDFLKSHKGTLNVEERNTLGDLLDRRAAAISDCLGVKVSSVVDHKK</sequence>
<protein>
    <submittedName>
        <fullName evidence="1">Uncharacterized protein</fullName>
    </submittedName>
</protein>
<name>A0A645C9X1_9ZZZZ</name>
<dbReference type="EMBL" id="VSSQ01025527">
    <property type="protein sequence ID" value="MPM73724.1"/>
    <property type="molecule type" value="Genomic_DNA"/>
</dbReference>
<comment type="caution">
    <text evidence="1">The sequence shown here is derived from an EMBL/GenBank/DDBJ whole genome shotgun (WGS) entry which is preliminary data.</text>
</comment>
<organism evidence="1">
    <name type="scientific">bioreactor metagenome</name>
    <dbReference type="NCBI Taxonomy" id="1076179"/>
    <lineage>
        <taxon>unclassified sequences</taxon>
        <taxon>metagenomes</taxon>
        <taxon>ecological metagenomes</taxon>
    </lineage>
</organism>
<dbReference type="AlphaFoldDB" id="A0A645C9X1"/>